<dbReference type="OrthoDB" id="9810372at2"/>
<evidence type="ECO:0000313" key="9">
    <source>
        <dbReference type="EMBL" id="GCB30692.1"/>
    </source>
</evidence>
<dbReference type="PROSITE" id="PS01125">
    <property type="entry name" value="ROK"/>
    <property type="match status" value="1"/>
</dbReference>
<evidence type="ECO:0000256" key="8">
    <source>
        <dbReference type="ARBA" id="ARBA00032386"/>
    </source>
</evidence>
<evidence type="ECO:0000256" key="1">
    <source>
        <dbReference type="ARBA" id="ARBA00006479"/>
    </source>
</evidence>
<evidence type="ECO:0000256" key="7">
    <source>
        <dbReference type="ARBA" id="ARBA00022840"/>
    </source>
</evidence>
<evidence type="ECO:0000256" key="2">
    <source>
        <dbReference type="ARBA" id="ARBA00012323"/>
    </source>
</evidence>
<dbReference type="SUPFAM" id="SSF53067">
    <property type="entry name" value="Actin-like ATPase domain"/>
    <property type="match status" value="1"/>
</dbReference>
<dbReference type="PANTHER" id="PTHR18964:SF149">
    <property type="entry name" value="BIFUNCTIONAL UDP-N-ACETYLGLUCOSAMINE 2-EPIMERASE_N-ACETYLMANNOSAMINE KINASE"/>
    <property type="match status" value="1"/>
</dbReference>
<accession>A0A401LGN5</accession>
<dbReference type="NCBIfam" id="TIGR00744">
    <property type="entry name" value="ROK_glcA_fam"/>
    <property type="match status" value="1"/>
</dbReference>
<proteinExistence type="inferred from homology"/>
<organism evidence="9 10">
    <name type="scientific">Anaerotignum faecicola</name>
    <dbReference type="NCBI Taxonomy" id="2358141"/>
    <lineage>
        <taxon>Bacteria</taxon>
        <taxon>Bacillati</taxon>
        <taxon>Bacillota</taxon>
        <taxon>Clostridia</taxon>
        <taxon>Lachnospirales</taxon>
        <taxon>Anaerotignaceae</taxon>
        <taxon>Anaerotignum</taxon>
    </lineage>
</organism>
<dbReference type="GO" id="GO:0004340">
    <property type="term" value="F:glucokinase activity"/>
    <property type="evidence" value="ECO:0007669"/>
    <property type="project" value="UniProtKB-EC"/>
</dbReference>
<evidence type="ECO:0000256" key="3">
    <source>
        <dbReference type="ARBA" id="ARBA00014701"/>
    </source>
</evidence>
<dbReference type="EC" id="2.7.1.2" evidence="2"/>
<keyword evidence="10" id="KW-1185">Reference proteome</keyword>
<dbReference type="Pfam" id="PF00480">
    <property type="entry name" value="ROK"/>
    <property type="match status" value="1"/>
</dbReference>
<dbReference type="GO" id="GO:0005524">
    <property type="term" value="F:ATP binding"/>
    <property type="evidence" value="ECO:0007669"/>
    <property type="project" value="UniProtKB-KW"/>
</dbReference>
<evidence type="ECO:0000313" key="10">
    <source>
        <dbReference type="Proteomes" id="UP000287361"/>
    </source>
</evidence>
<evidence type="ECO:0000256" key="6">
    <source>
        <dbReference type="ARBA" id="ARBA00022777"/>
    </source>
</evidence>
<comment type="caution">
    <text evidence="9">The sequence shown here is derived from an EMBL/GenBank/DDBJ whole genome shotgun (WGS) entry which is preliminary data.</text>
</comment>
<keyword evidence="6 9" id="KW-0418">Kinase</keyword>
<keyword evidence="5" id="KW-0547">Nucleotide-binding</keyword>
<dbReference type="InterPro" id="IPR043129">
    <property type="entry name" value="ATPase_NBD"/>
</dbReference>
<dbReference type="Proteomes" id="UP000287361">
    <property type="component" value="Unassembled WGS sequence"/>
</dbReference>
<dbReference type="InterPro" id="IPR049874">
    <property type="entry name" value="ROK_cs"/>
</dbReference>
<sequence>MGYCFGIDIGGTTVKIGLAAEDGTLLEGWEIPTRKEPTPEGLLLDIRVSILDRLDRGLDRGKKQKIRRADILGIGMAAPGAVTADGILHGAVNIGWGDVALAEEAERIIGISPVCVGNDARLAALGEAAYGAGVGARSMLMVTLGTGVGGGVVLNGKVLMGESGVAGEIGHMTVNPFETVRCNCGKMGCLEQYASATGMVRVAKQVLAKRREDSLLRQKEVTAKTLWDAARAGDALANEITDAVSAYLGMALANAMYLVDTEKIVFGGGVSKAGELLLQKVEKAYRSRVFAHSREKEFLLAKLGNAAGMRGAAALLLQKIR</sequence>
<keyword evidence="4" id="KW-0808">Transferase</keyword>
<comment type="similarity">
    <text evidence="1">Belongs to the ROK (NagC/XylR) family.</text>
</comment>
<name>A0A401LGN5_9FIRM</name>
<dbReference type="EMBL" id="BHVZ01000014">
    <property type="protein sequence ID" value="GCB30692.1"/>
    <property type="molecule type" value="Genomic_DNA"/>
</dbReference>
<dbReference type="PANTHER" id="PTHR18964">
    <property type="entry name" value="ROK (REPRESSOR, ORF, KINASE) FAMILY"/>
    <property type="match status" value="1"/>
</dbReference>
<dbReference type="AlphaFoldDB" id="A0A401LGN5"/>
<dbReference type="Gene3D" id="3.30.420.40">
    <property type="match status" value="2"/>
</dbReference>
<dbReference type="GO" id="GO:0005737">
    <property type="term" value="C:cytoplasm"/>
    <property type="evidence" value="ECO:0007669"/>
    <property type="project" value="InterPro"/>
</dbReference>
<evidence type="ECO:0000256" key="5">
    <source>
        <dbReference type="ARBA" id="ARBA00022741"/>
    </source>
</evidence>
<reference evidence="9 10" key="1">
    <citation type="submission" date="2018-10" db="EMBL/GenBank/DDBJ databases">
        <title>Draft Genome Sequence of Anaerotignum sp. KCTC 15736.</title>
        <authorList>
            <person name="Choi S.H."/>
            <person name="Kim J.S."/>
            <person name="Kang S.W."/>
            <person name="Lee J.S."/>
            <person name="Park S.H."/>
        </authorList>
    </citation>
    <scope>NUCLEOTIDE SEQUENCE [LARGE SCALE GENOMIC DNA]</scope>
    <source>
        <strain evidence="9 10">KCTC 15736</strain>
    </source>
</reference>
<evidence type="ECO:0000256" key="4">
    <source>
        <dbReference type="ARBA" id="ARBA00022679"/>
    </source>
</evidence>
<keyword evidence="7" id="KW-0067">ATP-binding</keyword>
<protein>
    <recommendedName>
        <fullName evidence="3">Glucokinase</fullName>
        <ecNumber evidence="2">2.7.1.2</ecNumber>
    </recommendedName>
    <alternativeName>
        <fullName evidence="8">Glucose kinase</fullName>
    </alternativeName>
</protein>
<dbReference type="InterPro" id="IPR000600">
    <property type="entry name" value="ROK"/>
</dbReference>
<gene>
    <name evidence="9" type="primary">glcK</name>
    <name evidence="9" type="ORF">KGMB03357_23530</name>
</gene>
<dbReference type="InterPro" id="IPR004654">
    <property type="entry name" value="ROK_glcA"/>
</dbReference>
<dbReference type="GO" id="GO:0006096">
    <property type="term" value="P:glycolytic process"/>
    <property type="evidence" value="ECO:0007669"/>
    <property type="project" value="InterPro"/>
</dbReference>